<keyword evidence="4" id="KW-1185">Reference proteome</keyword>
<dbReference type="Gene3D" id="3.50.50.60">
    <property type="entry name" value="FAD/NAD(P)-binding domain"/>
    <property type="match status" value="1"/>
</dbReference>
<gene>
    <name evidence="3" type="ORF">GCM10017161_17430</name>
</gene>
<sequence>MSNTQPFWFKQALTLTGDQPGRPLTSNISTDVCIVGGGFTGLWTAIKIKQQSPNTDVTIVEKGRCGEGASGRNGGCMLTFATKLNTLVRLFGIKEAIRLVQASEQAVFDIEQFCQTHQIDADIRVDGAIYTANNAAQAKNLYQPLSLLEQYGINRWQKLKAHEAIKFSGSPLTQAAISTDAAGSLHPGKLVLGLKKAALSLGVNIYEHSPMTALQQTTTPEVNTKQGSIKAKKVVMAVNGWMGQMFPRFNRHYVLVSSDMVITKPQADALTDIGLSHGKAVADSRIFVHYYRTSADGRLMLGKGGNLFAYGNKMLPAFDQKSGFEGMLSNSFNKLFPTLSLNFETSWTGASDRSVTGLPFFGRLNDNPNIFYGLGYSGNGVVQSYLGGEILSSLALDLNNTWSNCGLAKGPLGSFPPEPIRYLGAQIVKNCVQRKEQFEDANKTPWWFDQHMAKFAAAAGKADK</sequence>
<reference evidence="3" key="2">
    <citation type="submission" date="2020-09" db="EMBL/GenBank/DDBJ databases">
        <authorList>
            <person name="Sun Q."/>
            <person name="Kim S."/>
        </authorList>
    </citation>
    <scope>NUCLEOTIDE SEQUENCE</scope>
    <source>
        <strain evidence="3">KCTC 42731</strain>
    </source>
</reference>
<dbReference type="Proteomes" id="UP000623842">
    <property type="component" value="Unassembled WGS sequence"/>
</dbReference>
<evidence type="ECO:0000313" key="4">
    <source>
        <dbReference type="Proteomes" id="UP000623842"/>
    </source>
</evidence>
<dbReference type="EMBL" id="BNCK01000003">
    <property type="protein sequence ID" value="GHF89966.1"/>
    <property type="molecule type" value="Genomic_DNA"/>
</dbReference>
<reference evidence="3" key="1">
    <citation type="journal article" date="2014" name="Int. J. Syst. Evol. Microbiol.">
        <title>Complete genome sequence of Corynebacterium casei LMG S-19264T (=DSM 44701T), isolated from a smear-ripened cheese.</title>
        <authorList>
            <consortium name="US DOE Joint Genome Institute (JGI-PGF)"/>
            <person name="Walter F."/>
            <person name="Albersmeier A."/>
            <person name="Kalinowski J."/>
            <person name="Ruckert C."/>
        </authorList>
    </citation>
    <scope>NUCLEOTIDE SEQUENCE</scope>
    <source>
        <strain evidence="3">KCTC 42731</strain>
    </source>
</reference>
<accession>A0A919BGR1</accession>
<dbReference type="PANTHER" id="PTHR13847">
    <property type="entry name" value="SARCOSINE DEHYDROGENASE-RELATED"/>
    <property type="match status" value="1"/>
</dbReference>
<dbReference type="Pfam" id="PF01266">
    <property type="entry name" value="DAO"/>
    <property type="match status" value="1"/>
</dbReference>
<dbReference type="PANTHER" id="PTHR13847:SF285">
    <property type="entry name" value="FAD DEPENDENT OXIDOREDUCTASE DOMAIN-CONTAINING PROTEIN"/>
    <property type="match status" value="1"/>
</dbReference>
<name>A0A919BGR1_9GAMM</name>
<dbReference type="SUPFAM" id="SSF51905">
    <property type="entry name" value="FAD/NAD(P)-binding domain"/>
    <property type="match status" value="1"/>
</dbReference>
<dbReference type="RefSeq" id="WP_189769312.1">
    <property type="nucleotide sequence ID" value="NZ_BNCK01000003.1"/>
</dbReference>
<dbReference type="InterPro" id="IPR006076">
    <property type="entry name" value="FAD-dep_OxRdtase"/>
</dbReference>
<organism evidence="3 4">
    <name type="scientific">Thalassotalea marina</name>
    <dbReference type="NCBI Taxonomy" id="1673741"/>
    <lineage>
        <taxon>Bacteria</taxon>
        <taxon>Pseudomonadati</taxon>
        <taxon>Pseudomonadota</taxon>
        <taxon>Gammaproteobacteria</taxon>
        <taxon>Alteromonadales</taxon>
        <taxon>Colwelliaceae</taxon>
        <taxon>Thalassotalea</taxon>
    </lineage>
</organism>
<dbReference type="AlphaFoldDB" id="A0A919BGR1"/>
<dbReference type="Gene3D" id="3.30.9.10">
    <property type="entry name" value="D-Amino Acid Oxidase, subunit A, domain 2"/>
    <property type="match status" value="1"/>
</dbReference>
<evidence type="ECO:0000256" key="1">
    <source>
        <dbReference type="ARBA" id="ARBA00023002"/>
    </source>
</evidence>
<dbReference type="InterPro" id="IPR036188">
    <property type="entry name" value="FAD/NAD-bd_sf"/>
</dbReference>
<dbReference type="InterPro" id="IPR017715">
    <property type="entry name" value="NH2-phosphonate_OxRdtase"/>
</dbReference>
<evidence type="ECO:0000259" key="2">
    <source>
        <dbReference type="Pfam" id="PF01266"/>
    </source>
</evidence>
<dbReference type="GO" id="GO:0005737">
    <property type="term" value="C:cytoplasm"/>
    <property type="evidence" value="ECO:0007669"/>
    <property type="project" value="TreeGrafter"/>
</dbReference>
<comment type="caution">
    <text evidence="3">The sequence shown here is derived from an EMBL/GenBank/DDBJ whole genome shotgun (WGS) entry which is preliminary data.</text>
</comment>
<keyword evidence="1" id="KW-0560">Oxidoreductase</keyword>
<feature type="domain" description="FAD dependent oxidoreductase" evidence="2">
    <location>
        <begin position="31"/>
        <end position="393"/>
    </location>
</feature>
<evidence type="ECO:0000313" key="3">
    <source>
        <dbReference type="EMBL" id="GHF89966.1"/>
    </source>
</evidence>
<dbReference type="NCBIfam" id="TIGR03329">
    <property type="entry name" value="Phn_aa_oxid"/>
    <property type="match status" value="1"/>
</dbReference>
<dbReference type="GO" id="GO:0016491">
    <property type="term" value="F:oxidoreductase activity"/>
    <property type="evidence" value="ECO:0007669"/>
    <property type="project" value="UniProtKB-KW"/>
</dbReference>
<proteinExistence type="predicted"/>
<protein>
    <submittedName>
        <fullName evidence="3">FAD-dependent oxidoreductase</fullName>
    </submittedName>
</protein>